<accession>A0ABT4DDX7</accession>
<dbReference type="Proteomes" id="UP001144612">
    <property type="component" value="Unassembled WGS sequence"/>
</dbReference>
<keyword evidence="1" id="KW-0812">Transmembrane</keyword>
<keyword evidence="1" id="KW-0472">Membrane</keyword>
<evidence type="ECO:0000256" key="1">
    <source>
        <dbReference type="SAM" id="Phobius"/>
    </source>
</evidence>
<sequence>MERNLDVNSKRKAGTRKITTLAMLSAIAVLLGFTPLGIIPIPPVAATIMHIPVIIAAVLEGPIIGAIMGLIFGILSIIRAVTTGNILLVAILNPLVSVAPRILIGILTYYTYKLIPTKKESVRIGVAAAVGTLTNTFGFLGMMYLLYAEPFAKANNMPIDGVGKAIAVIGITHGIPEIIVAIIITVGVVLAVKKVRKN</sequence>
<dbReference type="RefSeq" id="WP_268062952.1">
    <property type="nucleotide sequence ID" value="NZ_JAPQFJ010000031.1"/>
</dbReference>
<reference evidence="2" key="1">
    <citation type="submission" date="2022-12" db="EMBL/GenBank/DDBJ databases">
        <title>Clostridium sp. nov., isolated from industrial wastewater.</title>
        <authorList>
            <person name="Jiayan W."/>
        </authorList>
    </citation>
    <scope>NUCLEOTIDE SEQUENCE</scope>
    <source>
        <strain evidence="2">ZC22-4</strain>
    </source>
</reference>
<dbReference type="Gene3D" id="1.10.1760.20">
    <property type="match status" value="1"/>
</dbReference>
<name>A0ABT4DDX7_9CLOT</name>
<dbReference type="InterPro" id="IPR024529">
    <property type="entry name" value="ECF_trnsprt_substrate-spec"/>
</dbReference>
<feature type="transmembrane region" description="Helical" evidence="1">
    <location>
        <begin position="124"/>
        <end position="146"/>
    </location>
</feature>
<dbReference type="Pfam" id="PF12822">
    <property type="entry name" value="ECF_trnsprt"/>
    <property type="match status" value="1"/>
</dbReference>
<dbReference type="EMBL" id="JAPQFJ010000031">
    <property type="protein sequence ID" value="MCY6960515.1"/>
    <property type="molecule type" value="Genomic_DNA"/>
</dbReference>
<gene>
    <name evidence="2" type="ORF">OW729_18115</name>
</gene>
<evidence type="ECO:0000313" key="2">
    <source>
        <dbReference type="EMBL" id="MCY6960515.1"/>
    </source>
</evidence>
<organism evidence="2 3">
    <name type="scientific">Clostridium brassicae</name>
    <dbReference type="NCBI Taxonomy" id="2999072"/>
    <lineage>
        <taxon>Bacteria</taxon>
        <taxon>Bacillati</taxon>
        <taxon>Bacillota</taxon>
        <taxon>Clostridia</taxon>
        <taxon>Eubacteriales</taxon>
        <taxon>Clostridiaceae</taxon>
        <taxon>Clostridium</taxon>
    </lineage>
</organism>
<feature type="transmembrane region" description="Helical" evidence="1">
    <location>
        <begin position="20"/>
        <end position="41"/>
    </location>
</feature>
<feature type="transmembrane region" description="Helical" evidence="1">
    <location>
        <begin position="53"/>
        <end position="80"/>
    </location>
</feature>
<feature type="transmembrane region" description="Helical" evidence="1">
    <location>
        <begin position="86"/>
        <end position="112"/>
    </location>
</feature>
<comment type="caution">
    <text evidence="2">The sequence shown here is derived from an EMBL/GenBank/DDBJ whole genome shotgun (WGS) entry which is preliminary data.</text>
</comment>
<proteinExistence type="predicted"/>
<keyword evidence="3" id="KW-1185">Reference proteome</keyword>
<keyword evidence="1" id="KW-1133">Transmembrane helix</keyword>
<feature type="transmembrane region" description="Helical" evidence="1">
    <location>
        <begin position="166"/>
        <end position="192"/>
    </location>
</feature>
<evidence type="ECO:0000313" key="3">
    <source>
        <dbReference type="Proteomes" id="UP001144612"/>
    </source>
</evidence>
<protein>
    <submittedName>
        <fullName evidence="2">ECF transporter S component</fullName>
    </submittedName>
</protein>